<keyword evidence="7" id="KW-1185">Reference proteome</keyword>
<dbReference type="InterPro" id="IPR042099">
    <property type="entry name" value="ANL_N_sf"/>
</dbReference>
<evidence type="ECO:0000256" key="2">
    <source>
        <dbReference type="ARBA" id="ARBA00022598"/>
    </source>
</evidence>
<keyword evidence="3" id="KW-1133">Transmembrane helix</keyword>
<dbReference type="AlphaFoldDB" id="A0A7W7I057"/>
<protein>
    <submittedName>
        <fullName evidence="6">Acyl-CoA synthetase (AMP-forming)/AMP-acid ligase II</fullName>
    </submittedName>
</protein>
<feature type="domain" description="AMP-binding enzyme C-terminal" evidence="5">
    <location>
        <begin position="426"/>
        <end position="499"/>
    </location>
</feature>
<comment type="caution">
    <text evidence="6">The sequence shown here is derived from an EMBL/GenBank/DDBJ whole genome shotgun (WGS) entry which is preliminary data.</text>
</comment>
<gene>
    <name evidence="6" type="ORF">BJ971_004549</name>
</gene>
<dbReference type="Pfam" id="PF13193">
    <property type="entry name" value="AMP-binding_C"/>
    <property type="match status" value="1"/>
</dbReference>
<keyword evidence="3" id="KW-0812">Transmembrane</keyword>
<dbReference type="PANTHER" id="PTHR24096:SF149">
    <property type="entry name" value="AMP-BINDING DOMAIN-CONTAINING PROTEIN-RELATED"/>
    <property type="match status" value="1"/>
</dbReference>
<evidence type="ECO:0000256" key="3">
    <source>
        <dbReference type="SAM" id="Phobius"/>
    </source>
</evidence>
<dbReference type="Proteomes" id="UP000578112">
    <property type="component" value="Unassembled WGS sequence"/>
</dbReference>
<dbReference type="Pfam" id="PF00501">
    <property type="entry name" value="AMP-binding"/>
    <property type="match status" value="1"/>
</dbReference>
<dbReference type="PANTHER" id="PTHR24096">
    <property type="entry name" value="LONG-CHAIN-FATTY-ACID--COA LIGASE"/>
    <property type="match status" value="1"/>
</dbReference>
<dbReference type="InterPro" id="IPR020845">
    <property type="entry name" value="AMP-binding_CS"/>
</dbReference>
<organism evidence="6 7">
    <name type="scientific">Actinoplanes digitatis</name>
    <dbReference type="NCBI Taxonomy" id="1868"/>
    <lineage>
        <taxon>Bacteria</taxon>
        <taxon>Bacillati</taxon>
        <taxon>Actinomycetota</taxon>
        <taxon>Actinomycetes</taxon>
        <taxon>Micromonosporales</taxon>
        <taxon>Micromonosporaceae</taxon>
        <taxon>Actinoplanes</taxon>
    </lineage>
</organism>
<proteinExistence type="inferred from homology"/>
<feature type="transmembrane region" description="Helical" evidence="3">
    <location>
        <begin position="216"/>
        <end position="239"/>
    </location>
</feature>
<dbReference type="GO" id="GO:0016405">
    <property type="term" value="F:CoA-ligase activity"/>
    <property type="evidence" value="ECO:0007669"/>
    <property type="project" value="TreeGrafter"/>
</dbReference>
<dbReference type="SUPFAM" id="SSF56801">
    <property type="entry name" value="Acetyl-CoA synthetase-like"/>
    <property type="match status" value="1"/>
</dbReference>
<dbReference type="PROSITE" id="PS00455">
    <property type="entry name" value="AMP_BINDING"/>
    <property type="match status" value="1"/>
</dbReference>
<dbReference type="Gene3D" id="3.30.300.30">
    <property type="match status" value="1"/>
</dbReference>
<dbReference type="Gene3D" id="3.40.50.12780">
    <property type="entry name" value="N-terminal domain of ligase-like"/>
    <property type="match status" value="1"/>
</dbReference>
<comment type="similarity">
    <text evidence="1">Belongs to the ATP-dependent AMP-binding enzyme family.</text>
</comment>
<dbReference type="EMBL" id="JACHNH010000001">
    <property type="protein sequence ID" value="MBB4763993.1"/>
    <property type="molecule type" value="Genomic_DNA"/>
</dbReference>
<feature type="domain" description="AMP-dependent synthetase/ligase" evidence="4">
    <location>
        <begin position="27"/>
        <end position="374"/>
    </location>
</feature>
<reference evidence="6 7" key="1">
    <citation type="submission" date="2020-08" db="EMBL/GenBank/DDBJ databases">
        <title>Sequencing the genomes of 1000 actinobacteria strains.</title>
        <authorList>
            <person name="Klenk H.-P."/>
        </authorList>
    </citation>
    <scope>NUCLEOTIDE SEQUENCE [LARGE SCALE GENOMIC DNA]</scope>
    <source>
        <strain evidence="6 7">DSM 43149</strain>
    </source>
</reference>
<evidence type="ECO:0000313" key="7">
    <source>
        <dbReference type="Proteomes" id="UP000578112"/>
    </source>
</evidence>
<keyword evidence="2 6" id="KW-0436">Ligase</keyword>
<dbReference type="InterPro" id="IPR045851">
    <property type="entry name" value="AMP-bd_C_sf"/>
</dbReference>
<dbReference type="InterPro" id="IPR025110">
    <property type="entry name" value="AMP-bd_C"/>
</dbReference>
<keyword evidence="3" id="KW-0472">Membrane</keyword>
<dbReference type="InterPro" id="IPR000873">
    <property type="entry name" value="AMP-dep_synth/lig_dom"/>
</dbReference>
<accession>A0A7W7I057</accession>
<evidence type="ECO:0000313" key="6">
    <source>
        <dbReference type="EMBL" id="MBB4763993.1"/>
    </source>
</evidence>
<evidence type="ECO:0000259" key="4">
    <source>
        <dbReference type="Pfam" id="PF00501"/>
    </source>
</evidence>
<evidence type="ECO:0000256" key="1">
    <source>
        <dbReference type="ARBA" id="ARBA00006432"/>
    </source>
</evidence>
<dbReference type="RefSeq" id="WP_184995233.1">
    <property type="nucleotide sequence ID" value="NZ_BOMK01000024.1"/>
</dbReference>
<name>A0A7W7I057_9ACTN</name>
<evidence type="ECO:0000259" key="5">
    <source>
        <dbReference type="Pfam" id="PF13193"/>
    </source>
</evidence>
<sequence length="514" mass="53619">MTAIRTRRSDLPDVPVGGVTLPGLVLAQAGRLGDKPALVDGATGRAISYRELAAGVERVAAALAARGFAPGDVLALYSPNVPAYAVAAYGAMVAGGTVTGANPMLTAEELAGQLADSGARILVTIPPLIERARAAAEKAGGVEVLGYADLDAGEHPPVRVAIDPATALAALPYSSGTTGLPKGVELTHSSMVTNVRQSRAVLGPEEDDVVLAVAPFFHAMGFGLVLPAALAAGATLVTMARFDLEEMLRTIQDHRVTYTVVVPPIAQALAGHPLVDQFDLSSLRTLGVGAAPLGADHELRCAQRLGCRTGQGLGMTETAALIAAGPLDAPRRGSVGRLIPNTEARIVDPDSGTDLAAGRTGELWVRGPQLMRGYRDRPAATAATVDADGWLHTGDLCFFDEDGYLYVTDRLKELIKYKGYQVAPAELERLLLTHPAVADAAVVPRPDPDAGELPVGYVVLRGPATAAELLAYVAERVAPYKRLRAVRITAAVPRSPAGKLLRRVLVEAERGAAW</sequence>